<evidence type="ECO:0000256" key="1">
    <source>
        <dbReference type="SAM" id="SignalP"/>
    </source>
</evidence>
<protein>
    <submittedName>
        <fullName evidence="2">Uncharacterized protein</fullName>
    </submittedName>
</protein>
<feature type="signal peptide" evidence="1">
    <location>
        <begin position="1"/>
        <end position="30"/>
    </location>
</feature>
<gene>
    <name evidence="2" type="ORF">GCL60_04190</name>
</gene>
<organism evidence="2 3">
    <name type="scientific">Silvanigrella paludirubra</name>
    <dbReference type="NCBI Taxonomy" id="2499159"/>
    <lineage>
        <taxon>Bacteria</taxon>
        <taxon>Pseudomonadati</taxon>
        <taxon>Bdellovibrionota</taxon>
        <taxon>Oligoflexia</taxon>
        <taxon>Silvanigrellales</taxon>
        <taxon>Silvanigrellaceae</taxon>
        <taxon>Silvanigrella</taxon>
    </lineage>
</organism>
<feature type="chain" id="PRO_5026701008" evidence="1">
    <location>
        <begin position="31"/>
        <end position="403"/>
    </location>
</feature>
<dbReference type="AlphaFoldDB" id="A0A6N6VTS0"/>
<keyword evidence="3" id="KW-1185">Reference proteome</keyword>
<dbReference type="EMBL" id="WFLM01000002">
    <property type="protein sequence ID" value="KAB8039461.1"/>
    <property type="molecule type" value="Genomic_DNA"/>
</dbReference>
<dbReference type="OrthoDB" id="4038688at2"/>
<keyword evidence="1" id="KW-0732">Signal</keyword>
<evidence type="ECO:0000313" key="2">
    <source>
        <dbReference type="EMBL" id="KAB8039461.1"/>
    </source>
</evidence>
<evidence type="ECO:0000313" key="3">
    <source>
        <dbReference type="Proteomes" id="UP000437748"/>
    </source>
</evidence>
<name>A0A6N6VTS0_9BACT</name>
<comment type="caution">
    <text evidence="2">The sequence shown here is derived from an EMBL/GenBank/DDBJ whole genome shotgun (WGS) entry which is preliminary data.</text>
</comment>
<reference evidence="2 3" key="1">
    <citation type="submission" date="2019-10" db="EMBL/GenBank/DDBJ databases">
        <title>New species of Slilvanegrellaceae.</title>
        <authorList>
            <person name="Pitt A."/>
            <person name="Hahn M.W."/>
        </authorList>
    </citation>
    <scope>NUCLEOTIDE SEQUENCE [LARGE SCALE GENOMIC DNA]</scope>
    <source>
        <strain evidence="2 3">SP-Ram-0.45-NSY-1</strain>
    </source>
</reference>
<dbReference type="RefSeq" id="WP_153418686.1">
    <property type="nucleotide sequence ID" value="NZ_WFLM01000002.1"/>
</dbReference>
<accession>A0A6N6VTS0</accession>
<dbReference type="Proteomes" id="UP000437748">
    <property type="component" value="Unassembled WGS sequence"/>
</dbReference>
<proteinExistence type="predicted"/>
<sequence>MKLNNKTSFVKNLLKISTLATLCYFQSLNAAITCSPERYKKVSGFDLETTITDSSDSRFKVFIDKKYYLSILINDNKLFSLYNPISKSNKYKLKMFDKIEKSSNLTDEKKTEAIINSIQKYEKNNLSQNIKASPEVIEKIKQYTSYDIKTRYEYLDKKTFSYGEFHPDDSRHKSKKLLSISGEEFHFNKPTEDYIKQLLDLKDPEISDKIEILKLLKDENFILVNNNSLYKSNSEKTLHLPPQQINFDESSLSINEFNKILKSNDFAEYKNFINDSSISDKDLVHDLFIISKFDENIKEYNNNNDYLPNNRSRYNDAEFKLINEFISLYDNKYIPGNLTIYTSKPACVSCTNGYESFLAKTENQIRLEIITINDSLFNELNAKTKFPEDLNKRLKNLGIINKN</sequence>